<keyword evidence="6" id="KW-1185">Reference proteome</keyword>
<dbReference type="InterPro" id="IPR008030">
    <property type="entry name" value="NmrA-like"/>
</dbReference>
<evidence type="ECO:0000313" key="5">
    <source>
        <dbReference type="EMBL" id="CEL56281.1"/>
    </source>
</evidence>
<proteinExistence type="inferred from homology"/>
<dbReference type="InterPro" id="IPR036291">
    <property type="entry name" value="NAD(P)-bd_dom_sf"/>
</dbReference>
<evidence type="ECO:0000259" key="4">
    <source>
        <dbReference type="Pfam" id="PF05368"/>
    </source>
</evidence>
<dbReference type="EMBL" id="LN679120">
    <property type="protein sequence ID" value="CEL56281.1"/>
    <property type="molecule type" value="Genomic_DNA"/>
</dbReference>
<feature type="domain" description="NmrA-like" evidence="4">
    <location>
        <begin position="2"/>
        <end position="300"/>
    </location>
</feature>
<evidence type="ECO:0000256" key="1">
    <source>
        <dbReference type="ARBA" id="ARBA00006328"/>
    </source>
</evidence>
<dbReference type="STRING" id="1108050.A0A0B7FE07"/>
<dbReference type="PANTHER" id="PTHR42748:SF30">
    <property type="entry name" value="NMRA-LIKE DOMAIN-CONTAINING PROTEIN"/>
    <property type="match status" value="1"/>
</dbReference>
<dbReference type="AlphaFoldDB" id="A0A0B7FE07"/>
<name>A0A0B7FE07_THACB</name>
<keyword evidence="3" id="KW-0560">Oxidoreductase</keyword>
<dbReference type="OrthoDB" id="9997102at2759"/>
<dbReference type="Gene3D" id="3.40.50.720">
    <property type="entry name" value="NAD(P)-binding Rossmann-like Domain"/>
    <property type="match status" value="1"/>
</dbReference>
<dbReference type="InterPro" id="IPR051164">
    <property type="entry name" value="NmrA-like_oxidored"/>
</dbReference>
<evidence type="ECO:0000313" key="6">
    <source>
        <dbReference type="Proteomes" id="UP000059188"/>
    </source>
</evidence>
<accession>A0A0B7FE07</accession>
<organism evidence="5 6">
    <name type="scientific">Thanatephorus cucumeris (strain AG1-IB / isolate 7/3/14)</name>
    <name type="common">Lettuce bottom rot fungus</name>
    <name type="synonym">Rhizoctonia solani</name>
    <dbReference type="NCBI Taxonomy" id="1108050"/>
    <lineage>
        <taxon>Eukaryota</taxon>
        <taxon>Fungi</taxon>
        <taxon>Dikarya</taxon>
        <taxon>Basidiomycota</taxon>
        <taxon>Agaricomycotina</taxon>
        <taxon>Agaricomycetes</taxon>
        <taxon>Cantharellales</taxon>
        <taxon>Ceratobasidiaceae</taxon>
        <taxon>Rhizoctonia</taxon>
        <taxon>Rhizoctonia solani AG-1</taxon>
    </lineage>
</organism>
<dbReference type="GO" id="GO:0005634">
    <property type="term" value="C:nucleus"/>
    <property type="evidence" value="ECO:0007669"/>
    <property type="project" value="TreeGrafter"/>
</dbReference>
<protein>
    <submittedName>
        <fullName evidence="5">NmrA-like family domain-containing protein 1</fullName>
    </submittedName>
</protein>
<gene>
    <name evidence="5" type="ORF">RSOLAG1IB_07697</name>
</gene>
<comment type="similarity">
    <text evidence="1">Belongs to the NmrA-type oxidoreductase family.</text>
</comment>
<sequence length="327" mass="36689">MKVILVAGATGQQGGSVIRALSDSEDYFCLALTRNPESQKAQKLKPMKNVKLLKGDLNDVQQLRAVFEDAKSDPSGAIWGVFVALEYPGLGANADSEERQGKNIAAIAQEFGVESYIFSSTVMLPSLEDKPPIPGTDRYAKTSIEKYVASLTIPWTIVRIGFCMENFNNSIAGRFTNASIQYCMPSESKLQLTALDDVGRFSRHIFDNPSRFDRKTLNVATKGLEAKEFNRIFLQATGYDIPSVPKFIMTSVYWLNRDVRGMINDFVLADDMRKLDPQRYDANIQEAASYVEPTTFEEWARKFNETSDKEINEHHITLWGLIGGKTR</sequence>
<evidence type="ECO:0000256" key="3">
    <source>
        <dbReference type="ARBA" id="ARBA00023002"/>
    </source>
</evidence>
<reference evidence="5 6" key="1">
    <citation type="submission" date="2014-11" db="EMBL/GenBank/DDBJ databases">
        <authorList>
            <person name="Wibberg Daniel"/>
        </authorList>
    </citation>
    <scope>NUCLEOTIDE SEQUENCE [LARGE SCALE GENOMIC DNA]</scope>
    <source>
        <strain evidence="5">Rhizoctonia solani AG1-IB 7/3/14</strain>
    </source>
</reference>
<dbReference type="SUPFAM" id="SSF51735">
    <property type="entry name" value="NAD(P)-binding Rossmann-fold domains"/>
    <property type="match status" value="1"/>
</dbReference>
<keyword evidence="2" id="KW-0521">NADP</keyword>
<dbReference type="Gene3D" id="3.90.25.10">
    <property type="entry name" value="UDP-galactose 4-epimerase, domain 1"/>
    <property type="match status" value="1"/>
</dbReference>
<dbReference type="Proteomes" id="UP000059188">
    <property type="component" value="Unassembled WGS sequence"/>
</dbReference>
<dbReference type="PANTHER" id="PTHR42748">
    <property type="entry name" value="NITROGEN METABOLITE REPRESSION PROTEIN NMRA FAMILY MEMBER"/>
    <property type="match status" value="1"/>
</dbReference>
<dbReference type="GO" id="GO:0016491">
    <property type="term" value="F:oxidoreductase activity"/>
    <property type="evidence" value="ECO:0007669"/>
    <property type="project" value="UniProtKB-KW"/>
</dbReference>
<dbReference type="Pfam" id="PF05368">
    <property type="entry name" value="NmrA"/>
    <property type="match status" value="1"/>
</dbReference>
<evidence type="ECO:0000256" key="2">
    <source>
        <dbReference type="ARBA" id="ARBA00022857"/>
    </source>
</evidence>